<name>A0A0F8ZHF8_9ZZZZ</name>
<evidence type="ECO:0000256" key="1">
    <source>
        <dbReference type="SAM" id="MobiDB-lite"/>
    </source>
</evidence>
<accession>A0A0F8ZHF8</accession>
<gene>
    <name evidence="2" type="ORF">LCGC14_2694720</name>
</gene>
<dbReference type="EMBL" id="LAZR01047852">
    <property type="protein sequence ID" value="KKK93257.1"/>
    <property type="molecule type" value="Genomic_DNA"/>
</dbReference>
<feature type="non-terminal residue" evidence="2">
    <location>
        <position position="25"/>
    </location>
</feature>
<organism evidence="2">
    <name type="scientific">marine sediment metagenome</name>
    <dbReference type="NCBI Taxonomy" id="412755"/>
    <lineage>
        <taxon>unclassified sequences</taxon>
        <taxon>metagenomes</taxon>
        <taxon>ecological metagenomes</taxon>
    </lineage>
</organism>
<comment type="caution">
    <text evidence="2">The sequence shown here is derived from an EMBL/GenBank/DDBJ whole genome shotgun (WGS) entry which is preliminary data.</text>
</comment>
<dbReference type="AlphaFoldDB" id="A0A0F8ZHF8"/>
<reference evidence="2" key="1">
    <citation type="journal article" date="2015" name="Nature">
        <title>Complex archaea that bridge the gap between prokaryotes and eukaryotes.</title>
        <authorList>
            <person name="Spang A."/>
            <person name="Saw J.H."/>
            <person name="Jorgensen S.L."/>
            <person name="Zaremba-Niedzwiedzka K."/>
            <person name="Martijn J."/>
            <person name="Lind A.E."/>
            <person name="van Eijk R."/>
            <person name="Schleper C."/>
            <person name="Guy L."/>
            <person name="Ettema T.J."/>
        </authorList>
    </citation>
    <scope>NUCLEOTIDE SEQUENCE</scope>
</reference>
<sequence length="25" mass="2673">MSDTSKATPRPREWLCQGGGGHEDG</sequence>
<protein>
    <submittedName>
        <fullName evidence="2">Uncharacterized protein</fullName>
    </submittedName>
</protein>
<feature type="region of interest" description="Disordered" evidence="1">
    <location>
        <begin position="1"/>
        <end position="25"/>
    </location>
</feature>
<proteinExistence type="predicted"/>
<evidence type="ECO:0000313" key="2">
    <source>
        <dbReference type="EMBL" id="KKK93257.1"/>
    </source>
</evidence>